<dbReference type="PANTHER" id="PTHR46229">
    <property type="entry name" value="BOLA TRANSCRIPTION REGULATOR"/>
    <property type="match status" value="1"/>
</dbReference>
<dbReference type="PIRSF" id="PIRSF003113">
    <property type="entry name" value="BolA"/>
    <property type="match status" value="1"/>
</dbReference>
<proteinExistence type="inferred from homology"/>
<dbReference type="FunFam" id="3.30.300.90:FF:000001">
    <property type="entry name" value="Transcriptional regulator BolA"/>
    <property type="match status" value="1"/>
</dbReference>
<dbReference type="InterPro" id="IPR036065">
    <property type="entry name" value="BolA-like_sf"/>
</dbReference>
<dbReference type="Proteomes" id="UP000199459">
    <property type="component" value="Unassembled WGS sequence"/>
</dbReference>
<dbReference type="Gene3D" id="3.30.300.90">
    <property type="entry name" value="BolA-like"/>
    <property type="match status" value="1"/>
</dbReference>
<dbReference type="PANTHER" id="PTHR46229:SF2">
    <property type="entry name" value="BOLA-LIKE PROTEIN 1"/>
    <property type="match status" value="1"/>
</dbReference>
<accession>A0A1H8DH12</accession>
<dbReference type="GO" id="GO:0005829">
    <property type="term" value="C:cytosol"/>
    <property type="evidence" value="ECO:0007669"/>
    <property type="project" value="TreeGrafter"/>
</dbReference>
<dbReference type="Pfam" id="PF01722">
    <property type="entry name" value="BolA"/>
    <property type="match status" value="1"/>
</dbReference>
<name>A0A1H8DH12_9PROT</name>
<evidence type="ECO:0000256" key="2">
    <source>
        <dbReference type="ARBA" id="ARBA00074073"/>
    </source>
</evidence>
<feature type="region of interest" description="Disordered" evidence="4">
    <location>
        <begin position="83"/>
        <end position="106"/>
    </location>
</feature>
<evidence type="ECO:0000313" key="5">
    <source>
        <dbReference type="EMBL" id="SEN06612.1"/>
    </source>
</evidence>
<comment type="similarity">
    <text evidence="1 3">Belongs to the BolA/IbaG family.</text>
</comment>
<protein>
    <recommendedName>
        <fullName evidence="2">DNA-binding transcriptional regulator BolA</fullName>
    </recommendedName>
</protein>
<dbReference type="OrthoDB" id="5296536at2"/>
<dbReference type="EMBL" id="FOCP01000007">
    <property type="protein sequence ID" value="SEN06612.1"/>
    <property type="molecule type" value="Genomic_DNA"/>
</dbReference>
<dbReference type="InterPro" id="IPR002634">
    <property type="entry name" value="BolA"/>
</dbReference>
<feature type="compositionally biased region" description="Basic and acidic residues" evidence="4">
    <location>
        <begin position="83"/>
        <end position="93"/>
    </location>
</feature>
<dbReference type="SUPFAM" id="SSF82657">
    <property type="entry name" value="BolA-like"/>
    <property type="match status" value="1"/>
</dbReference>
<dbReference type="GO" id="GO:0006351">
    <property type="term" value="P:DNA-templated transcription"/>
    <property type="evidence" value="ECO:0007669"/>
    <property type="project" value="TreeGrafter"/>
</dbReference>
<reference evidence="5 6" key="1">
    <citation type="submission" date="2016-10" db="EMBL/GenBank/DDBJ databases">
        <authorList>
            <person name="de Groot N.N."/>
        </authorList>
    </citation>
    <scope>NUCLEOTIDE SEQUENCE [LARGE SCALE GENOMIC DNA]</scope>
    <source>
        <strain evidence="5 6">Nm22</strain>
    </source>
</reference>
<organism evidence="5 6">
    <name type="scientific">Nitrosomonas marina</name>
    <dbReference type="NCBI Taxonomy" id="917"/>
    <lineage>
        <taxon>Bacteria</taxon>
        <taxon>Pseudomonadati</taxon>
        <taxon>Pseudomonadota</taxon>
        <taxon>Betaproteobacteria</taxon>
        <taxon>Nitrosomonadales</taxon>
        <taxon>Nitrosomonadaceae</taxon>
        <taxon>Nitrosomonas</taxon>
    </lineage>
</organism>
<sequence length="106" mass="11987">MDMKTSIENKLRTLQPRYLEVVNESYKHNVPAGSESHFKVIIVSDQFNEKRLVARHQLVNNILADELAHSIHALALHTLTTEEWHENDGKSKESPPCLGGSKAEQS</sequence>
<dbReference type="STRING" id="917.SAMN05216326_10134"/>
<evidence type="ECO:0000313" key="6">
    <source>
        <dbReference type="Proteomes" id="UP000199459"/>
    </source>
</evidence>
<dbReference type="AlphaFoldDB" id="A0A1H8DH12"/>
<evidence type="ECO:0000256" key="3">
    <source>
        <dbReference type="RuleBase" id="RU003860"/>
    </source>
</evidence>
<evidence type="ECO:0000256" key="4">
    <source>
        <dbReference type="SAM" id="MobiDB-lite"/>
    </source>
</evidence>
<evidence type="ECO:0000256" key="1">
    <source>
        <dbReference type="ARBA" id="ARBA00005578"/>
    </source>
</evidence>
<dbReference type="InterPro" id="IPR050961">
    <property type="entry name" value="BolA/IbaG_stress_morph_reg"/>
</dbReference>
<gene>
    <name evidence="5" type="ORF">SAMN05216325_10714</name>
</gene>
<dbReference type="GO" id="GO:1990229">
    <property type="term" value="C:iron-sulfur cluster assembly complex"/>
    <property type="evidence" value="ECO:0007669"/>
    <property type="project" value="UniProtKB-ARBA"/>
</dbReference>